<protein>
    <submittedName>
        <fullName evidence="2">Uncharacterized protein</fullName>
    </submittedName>
</protein>
<sequence length="172" mass="20629">MSRNFAALLRVTCDRKMARRANKQLKRVCKKAHAQHKNVETVIQQQFDDQAKLEKRREKRRRQRKRKRMEQQEKEGDDKKEGNGREEEEETEDEADPFDDENYTVKQFEEEAERMRKKRMGTELDEDEREIRHLEAKLRKKGRKKGKKELEEENGDELDELEKAILGGGEND</sequence>
<dbReference type="Proteomes" id="UP001620645">
    <property type="component" value="Unassembled WGS sequence"/>
</dbReference>
<evidence type="ECO:0000256" key="1">
    <source>
        <dbReference type="SAM" id="MobiDB-lite"/>
    </source>
</evidence>
<feature type="compositionally biased region" description="Acidic residues" evidence="1">
    <location>
        <begin position="86"/>
        <end position="102"/>
    </location>
</feature>
<feature type="compositionally biased region" description="Basic residues" evidence="1">
    <location>
        <begin position="57"/>
        <end position="68"/>
    </location>
</feature>
<feature type="region of interest" description="Disordered" evidence="1">
    <location>
        <begin position="43"/>
        <end position="172"/>
    </location>
</feature>
<evidence type="ECO:0000313" key="2">
    <source>
        <dbReference type="EMBL" id="KAL3098970.1"/>
    </source>
</evidence>
<gene>
    <name evidence="2" type="ORF">niasHS_000958</name>
</gene>
<dbReference type="EMBL" id="JBICCN010000042">
    <property type="protein sequence ID" value="KAL3098970.1"/>
    <property type="molecule type" value="Genomic_DNA"/>
</dbReference>
<dbReference type="AlphaFoldDB" id="A0ABD2K7U1"/>
<organism evidence="2 3">
    <name type="scientific">Heterodera schachtii</name>
    <name type="common">Sugarbeet cyst nematode worm</name>
    <name type="synonym">Tylenchus schachtii</name>
    <dbReference type="NCBI Taxonomy" id="97005"/>
    <lineage>
        <taxon>Eukaryota</taxon>
        <taxon>Metazoa</taxon>
        <taxon>Ecdysozoa</taxon>
        <taxon>Nematoda</taxon>
        <taxon>Chromadorea</taxon>
        <taxon>Rhabditida</taxon>
        <taxon>Tylenchina</taxon>
        <taxon>Tylenchomorpha</taxon>
        <taxon>Tylenchoidea</taxon>
        <taxon>Heteroderidae</taxon>
        <taxon>Heteroderinae</taxon>
        <taxon>Heterodera</taxon>
    </lineage>
</organism>
<comment type="caution">
    <text evidence="2">The sequence shown here is derived from an EMBL/GenBank/DDBJ whole genome shotgun (WGS) entry which is preliminary data.</text>
</comment>
<name>A0ABD2K7U1_HETSC</name>
<proteinExistence type="predicted"/>
<feature type="compositionally biased region" description="Basic and acidic residues" evidence="1">
    <location>
        <begin position="69"/>
        <end position="85"/>
    </location>
</feature>
<reference evidence="2 3" key="1">
    <citation type="submission" date="2024-10" db="EMBL/GenBank/DDBJ databases">
        <authorList>
            <person name="Kim D."/>
        </authorList>
    </citation>
    <scope>NUCLEOTIDE SEQUENCE [LARGE SCALE GENOMIC DNA]</scope>
    <source>
        <strain evidence="2">Taebaek</strain>
    </source>
</reference>
<feature type="compositionally biased region" description="Acidic residues" evidence="1">
    <location>
        <begin position="151"/>
        <end position="160"/>
    </location>
</feature>
<evidence type="ECO:0000313" key="3">
    <source>
        <dbReference type="Proteomes" id="UP001620645"/>
    </source>
</evidence>
<accession>A0ABD2K7U1</accession>
<feature type="compositionally biased region" description="Basic residues" evidence="1">
    <location>
        <begin position="138"/>
        <end position="147"/>
    </location>
</feature>
<keyword evidence="3" id="KW-1185">Reference proteome</keyword>